<dbReference type="InterPro" id="IPR038200">
    <property type="entry name" value="GW_dom_sf"/>
</dbReference>
<dbReference type="SMART" id="SM00644">
    <property type="entry name" value="Ami_2"/>
    <property type="match status" value="1"/>
</dbReference>
<dbReference type="Pfam" id="PF07538">
    <property type="entry name" value="ChW"/>
    <property type="match status" value="6"/>
</dbReference>
<dbReference type="PANTHER" id="PTHR33308:SF9">
    <property type="entry name" value="PEPTIDOGLYCAN HYDROLASE FLGJ"/>
    <property type="match status" value="1"/>
</dbReference>
<dbReference type="PROSITE" id="PS51780">
    <property type="entry name" value="GW"/>
    <property type="match status" value="3"/>
</dbReference>
<dbReference type="SMART" id="SM00047">
    <property type="entry name" value="LYZ2"/>
    <property type="match status" value="1"/>
</dbReference>
<keyword evidence="10" id="KW-0677">Repeat</keyword>
<keyword evidence="12" id="KW-0511">Multifunctional enzyme</keyword>
<dbReference type="GO" id="GO:0008745">
    <property type="term" value="F:N-acetylmuramoyl-L-alanine amidase activity"/>
    <property type="evidence" value="ECO:0007669"/>
    <property type="project" value="InterPro"/>
</dbReference>
<dbReference type="SMART" id="SM00728">
    <property type="entry name" value="ChW"/>
    <property type="match status" value="5"/>
</dbReference>
<keyword evidence="8" id="KW-0964">Secreted</keyword>
<dbReference type="InterPro" id="IPR006637">
    <property type="entry name" value="ChW"/>
</dbReference>
<feature type="domain" description="GW" evidence="16">
    <location>
        <begin position="506"/>
        <end position="583"/>
    </location>
</feature>
<feature type="domain" description="GW" evidence="16">
    <location>
        <begin position="338"/>
        <end position="418"/>
    </location>
</feature>
<dbReference type="Pfam" id="PF01510">
    <property type="entry name" value="Amidase_2"/>
    <property type="match status" value="1"/>
</dbReference>
<dbReference type="GO" id="GO:0004040">
    <property type="term" value="F:amidase activity"/>
    <property type="evidence" value="ECO:0007669"/>
    <property type="project" value="InterPro"/>
</dbReference>
<dbReference type="SUPFAM" id="SSF82057">
    <property type="entry name" value="Prokaryotic SH3-related domain"/>
    <property type="match status" value="4"/>
</dbReference>
<evidence type="ECO:0000256" key="3">
    <source>
        <dbReference type="ARBA" id="ARBA00007974"/>
    </source>
</evidence>
<comment type="similarity">
    <text evidence="2">In the N-terminal section; belongs to the N-acetylmuramoyl-L-alanine amidase 2 family.</text>
</comment>
<evidence type="ECO:0000256" key="9">
    <source>
        <dbReference type="ARBA" id="ARBA00022729"/>
    </source>
</evidence>
<evidence type="ECO:0000256" key="13">
    <source>
        <dbReference type="ARBA" id="ARBA00023316"/>
    </source>
</evidence>
<reference evidence="17 18" key="1">
    <citation type="submission" date="2018-03" db="EMBL/GenBank/DDBJ databases">
        <authorList>
            <person name="Gulvik C.A."/>
        </authorList>
    </citation>
    <scope>NUCLEOTIDE SEQUENCE [LARGE SCALE GENOMIC DNA]</scope>
    <source>
        <strain evidence="17 18">JCM 31581</strain>
    </source>
</reference>
<name>A0A429Z844_9ENTE</name>
<dbReference type="CDD" id="cd06583">
    <property type="entry name" value="PGRP"/>
    <property type="match status" value="1"/>
</dbReference>
<dbReference type="InterPro" id="IPR051056">
    <property type="entry name" value="Glycosyl_Hydrolase_73"/>
</dbReference>
<evidence type="ECO:0000256" key="6">
    <source>
        <dbReference type="ARBA" id="ARBA00012566"/>
    </source>
</evidence>
<evidence type="ECO:0000256" key="12">
    <source>
        <dbReference type="ARBA" id="ARBA00023268"/>
    </source>
</evidence>
<evidence type="ECO:0000259" key="16">
    <source>
        <dbReference type="PROSITE" id="PS51780"/>
    </source>
</evidence>
<evidence type="ECO:0000256" key="15">
    <source>
        <dbReference type="SAM" id="MobiDB-lite"/>
    </source>
</evidence>
<comment type="similarity">
    <text evidence="3">In the C-terminal section; belongs to the glycosyl hydrolase 73 family.</text>
</comment>
<dbReference type="InterPro" id="IPR025987">
    <property type="entry name" value="GW_dom"/>
</dbReference>
<dbReference type="Pfam" id="PF01832">
    <property type="entry name" value="Glucosaminidase"/>
    <property type="match status" value="1"/>
</dbReference>
<dbReference type="Gene3D" id="4.10.80.30">
    <property type="entry name" value="DNA polymerase, domain 6"/>
    <property type="match status" value="1"/>
</dbReference>
<dbReference type="Proteomes" id="UP000277864">
    <property type="component" value="Unassembled WGS sequence"/>
</dbReference>
<dbReference type="EMBL" id="PXZH01000001">
    <property type="protein sequence ID" value="RST89889.1"/>
    <property type="molecule type" value="Genomic_DNA"/>
</dbReference>
<comment type="subunit">
    <text evidence="5">Oligomer; forms a ring structure at the cell surface which is important for efficient partitioning of daughter cells after cell division.</text>
</comment>
<dbReference type="Pfam" id="PF13457">
    <property type="entry name" value="GW"/>
    <property type="match status" value="4"/>
</dbReference>
<comment type="subcellular location">
    <subcellularLocation>
        <location evidence="1">Secreted</location>
    </subcellularLocation>
</comment>
<proteinExistence type="inferred from homology"/>
<feature type="compositionally biased region" description="Basic and acidic residues" evidence="15">
    <location>
        <begin position="72"/>
        <end position="85"/>
    </location>
</feature>
<dbReference type="Gene3D" id="1.10.530.10">
    <property type="match status" value="1"/>
</dbReference>
<dbReference type="GO" id="GO:0009253">
    <property type="term" value="P:peptidoglycan catabolic process"/>
    <property type="evidence" value="ECO:0007669"/>
    <property type="project" value="InterPro"/>
</dbReference>
<feature type="compositionally biased region" description="Basic and acidic residues" evidence="15">
    <location>
        <begin position="40"/>
        <end position="64"/>
    </location>
</feature>
<evidence type="ECO:0000256" key="10">
    <source>
        <dbReference type="ARBA" id="ARBA00022737"/>
    </source>
</evidence>
<dbReference type="GO" id="GO:0071555">
    <property type="term" value="P:cell wall organization"/>
    <property type="evidence" value="ECO:0007669"/>
    <property type="project" value="UniProtKB-KW"/>
</dbReference>
<dbReference type="InterPro" id="IPR002502">
    <property type="entry name" value="Amidase_domain"/>
</dbReference>
<dbReference type="EC" id="3.2.1.96" evidence="6"/>
<comment type="catalytic activity">
    <reaction evidence="14">
        <text>an N(4)-(oligosaccharide-(1-&gt;3)-[oligosaccharide-(1-&gt;6)]-beta-D-Man-(1-&gt;4)-beta-D-GlcNAc-(1-&gt;4)-alpha-D-GlcNAc)-L-asparaginyl-[protein] + H2O = an oligosaccharide-(1-&gt;3)-[oligosaccharide-(1-&gt;6)]-beta-D-Man-(1-&gt;4)-D-GlcNAc + N(4)-(N-acetyl-beta-D-glucosaminyl)-L-asparaginyl-[protein]</text>
        <dbReference type="Rhea" id="RHEA:73067"/>
        <dbReference type="Rhea" id="RHEA-COMP:12603"/>
        <dbReference type="Rhea" id="RHEA-COMP:18176"/>
        <dbReference type="ChEBI" id="CHEBI:15377"/>
        <dbReference type="ChEBI" id="CHEBI:132248"/>
        <dbReference type="ChEBI" id="CHEBI:192714"/>
        <dbReference type="ChEBI" id="CHEBI:192715"/>
        <dbReference type="EC" id="3.2.1.96"/>
    </reaction>
</comment>
<accession>A0A429Z844</accession>
<evidence type="ECO:0000256" key="5">
    <source>
        <dbReference type="ARBA" id="ARBA00011697"/>
    </source>
</evidence>
<keyword evidence="13" id="KW-0961">Cell wall biogenesis/degradation</keyword>
<evidence type="ECO:0000256" key="11">
    <source>
        <dbReference type="ARBA" id="ARBA00022801"/>
    </source>
</evidence>
<dbReference type="SUPFAM" id="SSF55846">
    <property type="entry name" value="N-acetylmuramoyl-L-alanine amidase-like"/>
    <property type="match status" value="1"/>
</dbReference>
<evidence type="ECO:0000313" key="18">
    <source>
        <dbReference type="Proteomes" id="UP000277864"/>
    </source>
</evidence>
<dbReference type="GO" id="GO:0005576">
    <property type="term" value="C:extracellular region"/>
    <property type="evidence" value="ECO:0007669"/>
    <property type="project" value="UniProtKB-SubCell"/>
</dbReference>
<evidence type="ECO:0000256" key="7">
    <source>
        <dbReference type="ARBA" id="ARBA00016987"/>
    </source>
</evidence>
<evidence type="ECO:0000313" key="17">
    <source>
        <dbReference type="EMBL" id="RST89889.1"/>
    </source>
</evidence>
<organism evidence="17 18">
    <name type="scientific">Vagococcus humatus</name>
    <dbReference type="NCBI Taxonomy" id="1889241"/>
    <lineage>
        <taxon>Bacteria</taxon>
        <taxon>Bacillati</taxon>
        <taxon>Bacillota</taxon>
        <taxon>Bacilli</taxon>
        <taxon>Lactobacillales</taxon>
        <taxon>Enterococcaceae</taxon>
        <taxon>Vagococcus</taxon>
    </lineage>
</organism>
<sequence>MAMKTTETKWMVALMTCSLLSAPIGETVLAADQLLKESVEVKESQTDEAKTALDQDNTAEKETEGDNSANNTEKDQAVPSDSDKTAPKELTEELKQNPYFPKEPTQEDIEGAYVEPGDIAPPPAASIYGKRSRGSSINDEIIRGLNSGVFKKTKIEFRHNTIIDRFSYNDGVGKPRGIVIHETANPNSTIENEIAYMLNNWRSAFVHAYTDKSKIIEVHPTDYAAWGAGPVANQYFMHIELVEHPGDQQGFLQSVSNDAYYAAYKLKEYNLVPSRAYGKGEGNFGGTVWSHHEVSSYLGGTNHTDPTGYFAKFNYDMGQFFELLLYHYNQIDADIFDMDESYTSYGEIVKDDKQGIYSDPYNSINAEKVGDEATYLHKKVSITGKATNKRTKQVYYQFSYEGKKIGWLEASLFHELDQVAYNKAVDFEASVKSQSETSWHGIYDGIYNTETNVSEIGKGSQYADKAVHIKREAKTKHATWYLFELAGKEIGWMDSRAFNNYQSISYDKEVKFDKKVAKTGSITDDIPNTHAGIQVVDQLKNYTGDVLAVVREAKTGEGIWYQVKANGQVLGWASQTAFSDPDKIYGEKPVHYEQVDVVDEQASVYNKILGTSSDVKEVGKVGDFNTKYASLMRARSAKQISALNVVKEARTDAGLWYKLANKQDKKIGWVESQAISIPNRLEYRAHVRNKGWLPYVSAGDLSGTTGENRPLEAFSMNLKDTKDLDISYRAHVQNVGWMSWAKNGEIGGTVGQVQHVEAMSVKLTGKEKDNYDVYYRVHAKNFGWLDWAKNGENAGTQGYNYHIESYEVEIVPKGEKAPGKTDRPFVVAPPTVRYQAHVKNVGWQGPKTNGATSGTVGEAKHVEAIRAGLTNRPFSGSIRYQAYAQNKGWLEPVDALGNAGTSGENRPLEAFKMELTGEIAKHYDIYYRAHSATYGWLGWAKNGASAGTVTLAKQLEAYQVQILPKDAKEPESGDLPPLLGKVVANNPEDKAELAQVKFMNKILPDVQKVAPNQDLFSSVMIAQAVLESASGTSTLALPPNYNLFGIKGEYEGQYVELPTLEQQTDGEWITIVAKFKKYPSYRESFKDNAYKLKNGVSWDANYYRGAWRSVAKTYPNATKWLTGRYATDQHYNEKLDDLIKKWYLNQFD</sequence>
<dbReference type="InterPro" id="IPR036505">
    <property type="entry name" value="Amidase/PGRP_sf"/>
</dbReference>
<dbReference type="InterPro" id="IPR002901">
    <property type="entry name" value="MGlyc_endo_b_GlcNAc-like_dom"/>
</dbReference>
<feature type="domain" description="GW" evidence="16">
    <location>
        <begin position="421"/>
        <end position="503"/>
    </location>
</feature>
<evidence type="ECO:0000256" key="4">
    <source>
        <dbReference type="ARBA" id="ARBA00010266"/>
    </source>
</evidence>
<dbReference type="Gene3D" id="3.40.80.10">
    <property type="entry name" value="Peptidoglycan recognition protein-like"/>
    <property type="match status" value="1"/>
</dbReference>
<evidence type="ECO:0000256" key="1">
    <source>
        <dbReference type="ARBA" id="ARBA00004613"/>
    </source>
</evidence>
<keyword evidence="18" id="KW-1185">Reference proteome</keyword>
<feature type="region of interest" description="Disordered" evidence="15">
    <location>
        <begin position="40"/>
        <end position="85"/>
    </location>
</feature>
<evidence type="ECO:0000256" key="14">
    <source>
        <dbReference type="ARBA" id="ARBA00034414"/>
    </source>
</evidence>
<dbReference type="Gene3D" id="2.30.30.170">
    <property type="match status" value="4"/>
</dbReference>
<keyword evidence="9" id="KW-0732">Signal</keyword>
<protein>
    <recommendedName>
        <fullName evidence="7">Bifunctional autolysin</fullName>
        <ecNumber evidence="6">3.2.1.96</ecNumber>
    </recommendedName>
</protein>
<dbReference type="AlphaFoldDB" id="A0A429Z844"/>
<evidence type="ECO:0000256" key="8">
    <source>
        <dbReference type="ARBA" id="ARBA00022525"/>
    </source>
</evidence>
<dbReference type="OrthoDB" id="9763643at2"/>
<gene>
    <name evidence="17" type="ORF">C7P63_02085</name>
</gene>
<comment type="caution">
    <text evidence="17">The sequence shown here is derived from an EMBL/GenBank/DDBJ whole genome shotgun (WGS) entry which is preliminary data.</text>
</comment>
<dbReference type="PANTHER" id="PTHR33308">
    <property type="entry name" value="PEPTIDOGLYCAN HYDROLASE FLGJ"/>
    <property type="match status" value="1"/>
</dbReference>
<dbReference type="NCBIfam" id="NF033202">
    <property type="entry name" value="GW_glycos_SH3"/>
    <property type="match status" value="3"/>
</dbReference>
<evidence type="ECO:0000256" key="2">
    <source>
        <dbReference type="ARBA" id="ARBA00006088"/>
    </source>
</evidence>
<comment type="similarity">
    <text evidence="4">Belongs to the glycosyl hydrolase 73 family.</text>
</comment>
<dbReference type="GO" id="GO:0033925">
    <property type="term" value="F:mannosyl-glycoprotein endo-beta-N-acetylglucosaminidase activity"/>
    <property type="evidence" value="ECO:0007669"/>
    <property type="project" value="UniProtKB-EC"/>
</dbReference>
<dbReference type="RefSeq" id="WP_125942501.1">
    <property type="nucleotide sequence ID" value="NZ_PXZH01000001.1"/>
</dbReference>
<keyword evidence="11" id="KW-0378">Hydrolase</keyword>